<evidence type="ECO:0000256" key="1">
    <source>
        <dbReference type="ARBA" id="ARBA00004651"/>
    </source>
</evidence>
<feature type="transmembrane region" description="Helical" evidence="10">
    <location>
        <begin position="153"/>
        <end position="173"/>
    </location>
</feature>
<dbReference type="GO" id="GO:0008234">
    <property type="term" value="F:cysteine-type peptidase activity"/>
    <property type="evidence" value="ECO:0007669"/>
    <property type="project" value="UniProtKB-KW"/>
</dbReference>
<keyword evidence="6" id="KW-0788">Thiol protease</keyword>
<feature type="transmembrane region" description="Helical" evidence="10">
    <location>
        <begin position="48"/>
        <end position="69"/>
    </location>
</feature>
<reference evidence="13" key="1">
    <citation type="journal article" date="2018" name="Antonie Van Leeuwenhoek">
        <title>Proteinivorax hydrogeniformans sp. nov., an anaerobic, haloalkaliphilic bacterium fermenting proteinaceous compounds with high hydrogen production.</title>
        <authorList>
            <person name="Boltyanskaya Y."/>
            <person name="Detkova E."/>
            <person name="Pimenov N."/>
            <person name="Kevbrin V."/>
        </authorList>
    </citation>
    <scope>NUCLEOTIDE SEQUENCE</scope>
    <source>
        <strain evidence="13">Z-710</strain>
    </source>
</reference>
<keyword evidence="5" id="KW-0547">Nucleotide-binding</keyword>
<keyword evidence="4 10" id="KW-0812">Transmembrane</keyword>
<dbReference type="InterPro" id="IPR039421">
    <property type="entry name" value="Type_1_exporter"/>
</dbReference>
<dbReference type="SMART" id="SM00382">
    <property type="entry name" value="AAA"/>
    <property type="match status" value="1"/>
</dbReference>
<dbReference type="EMBL" id="CP159485">
    <property type="protein sequence ID" value="XCI28228.1"/>
    <property type="molecule type" value="Genomic_DNA"/>
</dbReference>
<keyword evidence="3" id="KW-1003">Cell membrane</keyword>
<dbReference type="Pfam" id="PF00664">
    <property type="entry name" value="ABC_membrane"/>
    <property type="match status" value="1"/>
</dbReference>
<name>A0AAU8HSP6_9FIRM</name>
<keyword evidence="2" id="KW-0813">Transport</keyword>
<evidence type="ECO:0000256" key="5">
    <source>
        <dbReference type="ARBA" id="ARBA00022741"/>
    </source>
</evidence>
<organism evidence="13">
    <name type="scientific">Proteinivorax hydrogeniformans</name>
    <dbReference type="NCBI Taxonomy" id="1826727"/>
    <lineage>
        <taxon>Bacteria</taxon>
        <taxon>Bacillati</taxon>
        <taxon>Bacillota</taxon>
        <taxon>Clostridia</taxon>
        <taxon>Eubacteriales</taxon>
        <taxon>Proteinivoracaceae</taxon>
        <taxon>Proteinivorax</taxon>
    </lineage>
</organism>
<keyword evidence="6" id="KW-0378">Hydrolase</keyword>
<dbReference type="RefSeq" id="WP_353892802.1">
    <property type="nucleotide sequence ID" value="NZ_CP159485.1"/>
</dbReference>
<evidence type="ECO:0000256" key="10">
    <source>
        <dbReference type="SAM" id="Phobius"/>
    </source>
</evidence>
<feature type="transmembrane region" description="Helical" evidence="10">
    <location>
        <begin position="234"/>
        <end position="259"/>
    </location>
</feature>
<dbReference type="InterPro" id="IPR003439">
    <property type="entry name" value="ABC_transporter-like_ATP-bd"/>
</dbReference>
<dbReference type="SUPFAM" id="SSF52540">
    <property type="entry name" value="P-loop containing nucleoside triphosphate hydrolases"/>
    <property type="match status" value="1"/>
</dbReference>
<dbReference type="SUPFAM" id="SSF90123">
    <property type="entry name" value="ABC transporter transmembrane region"/>
    <property type="match status" value="1"/>
</dbReference>
<feature type="transmembrane region" description="Helical" evidence="10">
    <location>
        <begin position="130"/>
        <end position="147"/>
    </location>
</feature>
<dbReference type="Gene3D" id="3.40.50.300">
    <property type="entry name" value="P-loop containing nucleotide triphosphate hydrolases"/>
    <property type="match status" value="1"/>
</dbReference>
<feature type="domain" description="ABC transmembrane type-1" evidence="12">
    <location>
        <begin position="13"/>
        <end position="294"/>
    </location>
</feature>
<dbReference type="InterPro" id="IPR003593">
    <property type="entry name" value="AAA+_ATPase"/>
</dbReference>
<dbReference type="PANTHER" id="PTHR43394:SF1">
    <property type="entry name" value="ATP-BINDING CASSETTE SUB-FAMILY B MEMBER 10, MITOCHONDRIAL"/>
    <property type="match status" value="1"/>
</dbReference>
<dbReference type="Gene3D" id="1.20.1560.10">
    <property type="entry name" value="ABC transporter type 1, transmembrane domain"/>
    <property type="match status" value="1"/>
</dbReference>
<dbReference type="InterPro" id="IPR011527">
    <property type="entry name" value="ABC1_TM_dom"/>
</dbReference>
<dbReference type="CDD" id="cd07346">
    <property type="entry name" value="ABC_6TM_exporters"/>
    <property type="match status" value="1"/>
</dbReference>
<comment type="subcellular location">
    <subcellularLocation>
        <location evidence="1">Cell membrane</location>
        <topology evidence="1">Multi-pass membrane protein</topology>
    </subcellularLocation>
</comment>
<feature type="transmembrane region" description="Helical" evidence="10">
    <location>
        <begin position="12"/>
        <end position="36"/>
    </location>
</feature>
<evidence type="ECO:0000259" key="12">
    <source>
        <dbReference type="PROSITE" id="PS50929"/>
    </source>
</evidence>
<dbReference type="PROSITE" id="PS50929">
    <property type="entry name" value="ABC_TM1F"/>
    <property type="match status" value="1"/>
</dbReference>
<evidence type="ECO:0000256" key="9">
    <source>
        <dbReference type="ARBA" id="ARBA00023136"/>
    </source>
</evidence>
<dbReference type="PANTHER" id="PTHR43394">
    <property type="entry name" value="ATP-DEPENDENT PERMEASE MDL1, MITOCHONDRIAL"/>
    <property type="match status" value="1"/>
</dbReference>
<protein>
    <submittedName>
        <fullName evidence="13">ABC transporter ATP-binding protein</fullName>
    </submittedName>
</protein>
<evidence type="ECO:0000256" key="2">
    <source>
        <dbReference type="ARBA" id="ARBA00022448"/>
    </source>
</evidence>
<dbReference type="GO" id="GO:0005886">
    <property type="term" value="C:plasma membrane"/>
    <property type="evidence" value="ECO:0007669"/>
    <property type="project" value="UniProtKB-SubCell"/>
</dbReference>
<feature type="domain" description="ABC transporter" evidence="11">
    <location>
        <begin position="325"/>
        <end position="559"/>
    </location>
</feature>
<proteinExistence type="predicted"/>
<evidence type="ECO:0000256" key="8">
    <source>
        <dbReference type="ARBA" id="ARBA00022989"/>
    </source>
</evidence>
<dbReference type="InterPro" id="IPR027417">
    <property type="entry name" value="P-loop_NTPase"/>
</dbReference>
<accession>A0AAU8HSP6</accession>
<evidence type="ECO:0000256" key="7">
    <source>
        <dbReference type="ARBA" id="ARBA00022840"/>
    </source>
</evidence>
<dbReference type="FunFam" id="3.40.50.300:FF:000299">
    <property type="entry name" value="ABC transporter ATP-binding protein/permease"/>
    <property type="match status" value="1"/>
</dbReference>
<evidence type="ECO:0000256" key="4">
    <source>
        <dbReference type="ARBA" id="ARBA00022692"/>
    </source>
</evidence>
<evidence type="ECO:0000259" key="11">
    <source>
        <dbReference type="PROSITE" id="PS50893"/>
    </source>
</evidence>
<dbReference type="GO" id="GO:0015421">
    <property type="term" value="F:ABC-type oligopeptide transporter activity"/>
    <property type="evidence" value="ECO:0007669"/>
    <property type="project" value="TreeGrafter"/>
</dbReference>
<dbReference type="InterPro" id="IPR017871">
    <property type="entry name" value="ABC_transporter-like_CS"/>
</dbReference>
<evidence type="ECO:0000256" key="3">
    <source>
        <dbReference type="ARBA" id="ARBA00022475"/>
    </source>
</evidence>
<gene>
    <name evidence="13" type="ORF">PRVXH_002179</name>
</gene>
<dbReference type="PROSITE" id="PS00211">
    <property type="entry name" value="ABC_TRANSPORTER_1"/>
    <property type="match status" value="1"/>
</dbReference>
<keyword evidence="6" id="KW-0645">Protease</keyword>
<dbReference type="Pfam" id="PF00005">
    <property type="entry name" value="ABC_tran"/>
    <property type="match status" value="1"/>
</dbReference>
<dbReference type="GO" id="GO:0016887">
    <property type="term" value="F:ATP hydrolysis activity"/>
    <property type="evidence" value="ECO:0007669"/>
    <property type="project" value="InterPro"/>
</dbReference>
<dbReference type="AlphaFoldDB" id="A0AAU8HSP6"/>
<sequence>MKKYIIGDLKLFLATVGFIFLAAFLEIRIAFMIQQIIDTGDKGSLQDFYGAVIYGLFFVVILFATNYIVKILQASLIKKSVLNLKRDIFSGILKKDIRSFQAMNSANYISVLTNDINIVEKDYFSANLEMIMHVSRLVLGSIAIFYINPYIALSIYVLGVATLAVPTLFSKGVKNRRMAHSKFLSDFTMKVKDLFAGFEVIKSFHIEDKLSDEYKKSNENVEESKFSFLKLSHLVDILGAAFGFLIFLTALSVGTYFVIIGDLTFGLLIAAVQLMNNITTPVGQIPSVYNRIQSVKSIEEKFKKAMEQNGNTKEFIPKSDFAESIQLKDVSFSYGPEKKVVNNISLSIEKGKKYAIVGGSGSGKSTLIKLLLGYFEDYDGEIKVDGRDVRQISAEDLYSFMSVIQQNVFMFDDTVKNNITLYKDFDENSLKNVLAQSGLNEMVKKLPNGLSYQVGENGANLSGGEKQRLSIARALIKGTPILILDEATSALDNKIASNIEKQILAMDDITSIVITHRLNKELLKLYDEIFVLDEGELVEQGDYYELMKNKKLFYSLCNIMGYEEKNKEGSEAS</sequence>
<evidence type="ECO:0000256" key="6">
    <source>
        <dbReference type="ARBA" id="ARBA00022807"/>
    </source>
</evidence>
<dbReference type="InterPro" id="IPR036640">
    <property type="entry name" value="ABC1_TM_sf"/>
</dbReference>
<keyword evidence="8 10" id="KW-1133">Transmembrane helix</keyword>
<reference evidence="13" key="2">
    <citation type="submission" date="2024-06" db="EMBL/GenBank/DDBJ databases">
        <authorList>
            <person name="Petrova K.O."/>
            <person name="Toshchakov S.V."/>
            <person name="Boltjanskaja Y.V."/>
            <person name="Kevbrin V.V."/>
        </authorList>
    </citation>
    <scope>NUCLEOTIDE SEQUENCE</scope>
    <source>
        <strain evidence="13">Z-710</strain>
    </source>
</reference>
<keyword evidence="7 13" id="KW-0067">ATP-binding</keyword>
<keyword evidence="9 10" id="KW-0472">Membrane</keyword>
<dbReference type="GO" id="GO:0005524">
    <property type="term" value="F:ATP binding"/>
    <property type="evidence" value="ECO:0007669"/>
    <property type="project" value="UniProtKB-KW"/>
</dbReference>
<evidence type="ECO:0000313" key="13">
    <source>
        <dbReference type="EMBL" id="XCI28228.1"/>
    </source>
</evidence>
<dbReference type="PROSITE" id="PS50893">
    <property type="entry name" value="ABC_TRANSPORTER_2"/>
    <property type="match status" value="1"/>
</dbReference>